<dbReference type="RefSeq" id="WP_053199910.1">
    <property type="nucleotide sequence ID" value="NZ_CP011409.1"/>
</dbReference>
<dbReference type="NCBIfam" id="NF006043">
    <property type="entry name" value="PRK08186.1"/>
    <property type="match status" value="1"/>
</dbReference>
<organism evidence="3 4">
    <name type="scientific">Herbaspirillum hiltneri N3</name>
    <dbReference type="NCBI Taxonomy" id="1262470"/>
    <lineage>
        <taxon>Bacteria</taxon>
        <taxon>Pseudomonadati</taxon>
        <taxon>Pseudomonadota</taxon>
        <taxon>Betaproteobacteria</taxon>
        <taxon>Burkholderiales</taxon>
        <taxon>Oxalobacteraceae</taxon>
        <taxon>Herbaspirillum</taxon>
    </lineage>
</organism>
<dbReference type="Gene3D" id="3.10.490.10">
    <property type="entry name" value="Gamma-glutamyl cyclotransferase-like"/>
    <property type="match status" value="1"/>
</dbReference>
<dbReference type="InterPro" id="IPR036928">
    <property type="entry name" value="AS_sf"/>
</dbReference>
<dbReference type="Gene3D" id="1.20.58.1700">
    <property type="match status" value="1"/>
</dbReference>
<evidence type="ECO:0000313" key="4">
    <source>
        <dbReference type="Proteomes" id="UP000063429"/>
    </source>
</evidence>
<evidence type="ECO:0000259" key="1">
    <source>
        <dbReference type="Pfam" id="PF01425"/>
    </source>
</evidence>
<feature type="domain" description="Amidase" evidence="1">
    <location>
        <begin position="42"/>
        <end position="453"/>
    </location>
</feature>
<keyword evidence="3" id="KW-0378">Hydrolase</keyword>
<dbReference type="Pfam" id="PF21986">
    <property type="entry name" value="AH_C"/>
    <property type="match status" value="1"/>
</dbReference>
<dbReference type="Pfam" id="PF01425">
    <property type="entry name" value="Amidase"/>
    <property type="match status" value="1"/>
</dbReference>
<proteinExistence type="predicted"/>
<dbReference type="InterPro" id="IPR053844">
    <property type="entry name" value="AH_C"/>
</dbReference>
<dbReference type="InterPro" id="IPR000120">
    <property type="entry name" value="Amidase"/>
</dbReference>
<name>A0ABN4HZP8_9BURK</name>
<dbReference type="InterPro" id="IPR023631">
    <property type="entry name" value="Amidase_dom"/>
</dbReference>
<protein>
    <submittedName>
        <fullName evidence="3">Allophanate hydrolase</fullName>
    </submittedName>
</protein>
<dbReference type="Gene3D" id="3.90.1300.10">
    <property type="entry name" value="Amidase signature (AS) domain"/>
    <property type="match status" value="1"/>
</dbReference>
<dbReference type="NCBIfam" id="TIGR02713">
    <property type="entry name" value="allophanate_hyd"/>
    <property type="match status" value="1"/>
</dbReference>
<dbReference type="SUPFAM" id="SSF75304">
    <property type="entry name" value="Amidase signature (AS) enzymes"/>
    <property type="match status" value="1"/>
</dbReference>
<dbReference type="EMBL" id="CP011409">
    <property type="protein sequence ID" value="AKZ64410.1"/>
    <property type="molecule type" value="Genomic_DNA"/>
</dbReference>
<gene>
    <name evidence="3" type="ORF">F506_18675</name>
</gene>
<evidence type="ECO:0000259" key="2">
    <source>
        <dbReference type="Pfam" id="PF21986"/>
    </source>
</evidence>
<dbReference type="Proteomes" id="UP000063429">
    <property type="component" value="Chromosome"/>
</dbReference>
<accession>A0ABN4HZP8</accession>
<keyword evidence="4" id="KW-1185">Reference proteome</keyword>
<dbReference type="PANTHER" id="PTHR11895">
    <property type="entry name" value="TRANSAMIDASE"/>
    <property type="match status" value="1"/>
</dbReference>
<reference evidence="4" key="1">
    <citation type="journal article" date="2015" name="Genome Announc.">
        <title>Complete Genome Sequence of Herbaspirillum hiltneri N3 (DSM 17495), Isolated from Surface-Sterilized Wheat Roots.</title>
        <authorList>
            <person name="Guizelini D."/>
            <person name="Saizaki P.M."/>
            <person name="Coimbra N.A."/>
            <person name="Weiss V.A."/>
            <person name="Faoro H."/>
            <person name="Sfeir M.Z."/>
            <person name="Baura V.A."/>
            <person name="Monteiro R.A."/>
            <person name="Chubatsu L.S."/>
            <person name="Souza E.M."/>
            <person name="Cruz L.M."/>
            <person name="Pedrosa F.O."/>
            <person name="Raittz R.T."/>
            <person name="Marchaukoski J.N."/>
            <person name="Steffens M.B."/>
        </authorList>
    </citation>
    <scope>NUCLEOTIDE SEQUENCE [LARGE SCALE GENOMIC DNA]</scope>
    <source>
        <strain evidence="4">N3</strain>
    </source>
</reference>
<dbReference type="InterPro" id="IPR014085">
    <property type="entry name" value="Allophanate_hydrolase"/>
</dbReference>
<feature type="domain" description="Allophanate hydrolase C-terminal" evidence="2">
    <location>
        <begin position="486"/>
        <end position="618"/>
    </location>
</feature>
<evidence type="ECO:0000313" key="3">
    <source>
        <dbReference type="EMBL" id="AKZ64410.1"/>
    </source>
</evidence>
<sequence length="621" mass="65769">MSANTLPHYASPNPVAPQRTIADVLASYRTGSLKPSKLIGDLLTQIEQSDRTEVWIHRVPAKMLRQQAAALDLMLQIKGEAVFDTMPLFGIPFAVKDNIDVAELPTTAACPEFSYVPQVTATVVARLRQAGAVLIGKTNLDQFATGLVGVRSPYGAVRNALQPDYVSGGSSSGSAVAVALGQVLFSLGTDTAGSGRVPAAFNNLVGLKPTRGLLSGSGMVPACRTLDCISIFAHDVADAWRVLQSAAGFDAADAYSRTPAMLGVKRRGYRIAVPARPEFYGDDQARLAFEQTLEKIAAMPGVSITRIPFDAFTDAAQLLYQGPWVAERRAALGDFFDTGNAAIHPVVREITVQADKFSAVDAFNSQYRLAELRREAETLLQDIDLLLVPTTTTMPTIAAVEADPVVRNSQLGYYTNFVNLMDMAALAIPAVWRKDGLPAGITLIGPAGSDHLLAEAGARFQQLLGGAAQADAVAAAPLPFNEPTVKVGVVGAHLSGQPLNWQLLEAGARLHASTSTSKHYRLYALANTTPAKPGLVRVNDTSNDHGDSDDSGAAILTEVWEMPLRNFGSFVAAIPAPLGIGTMELADGSSVKGFICEPAALDNARDITGYGGWTAYLAAKI</sequence>
<dbReference type="PANTHER" id="PTHR11895:SF169">
    <property type="entry name" value="GLUTAMYL-TRNA(GLN) AMIDOTRANSFERASE"/>
    <property type="match status" value="1"/>
</dbReference>
<dbReference type="GO" id="GO:0016787">
    <property type="term" value="F:hydrolase activity"/>
    <property type="evidence" value="ECO:0007669"/>
    <property type="project" value="UniProtKB-KW"/>
</dbReference>